<dbReference type="SUPFAM" id="SSF51120">
    <property type="entry name" value="beta-Roll"/>
    <property type="match status" value="1"/>
</dbReference>
<evidence type="ECO:0000313" key="4">
    <source>
        <dbReference type="EMBL" id="GET40365.1"/>
    </source>
</evidence>
<comment type="subcellular location">
    <subcellularLocation>
        <location evidence="1">Secreted</location>
    </subcellularLocation>
</comment>
<dbReference type="PANTHER" id="PTHR38340:SF1">
    <property type="entry name" value="S-LAYER PROTEIN"/>
    <property type="match status" value="1"/>
</dbReference>
<reference evidence="4" key="1">
    <citation type="submission" date="2019-10" db="EMBL/GenBank/DDBJ databases">
        <title>Draft genome sequece of Microseira wollei NIES-4236.</title>
        <authorList>
            <person name="Yamaguchi H."/>
            <person name="Suzuki S."/>
            <person name="Kawachi M."/>
        </authorList>
    </citation>
    <scope>NUCLEOTIDE SEQUENCE</scope>
    <source>
        <strain evidence="4">NIES-4236</strain>
    </source>
</reference>
<dbReference type="AlphaFoldDB" id="A0AAV3XHD1"/>
<proteinExistence type="predicted"/>
<evidence type="ECO:0000256" key="2">
    <source>
        <dbReference type="ARBA" id="ARBA00022525"/>
    </source>
</evidence>
<dbReference type="Proteomes" id="UP001050975">
    <property type="component" value="Unassembled WGS sequence"/>
</dbReference>
<dbReference type="Pfam" id="PF13517">
    <property type="entry name" value="FG-GAP_3"/>
    <property type="match status" value="1"/>
</dbReference>
<dbReference type="PANTHER" id="PTHR38340">
    <property type="entry name" value="S-LAYER PROTEIN"/>
    <property type="match status" value="1"/>
</dbReference>
<evidence type="ECO:0000256" key="3">
    <source>
        <dbReference type="ARBA" id="ARBA00022729"/>
    </source>
</evidence>
<dbReference type="InterPro" id="IPR028994">
    <property type="entry name" value="Integrin_alpha_N"/>
</dbReference>
<dbReference type="Gene3D" id="2.150.10.10">
    <property type="entry name" value="Serralysin-like metalloprotease, C-terminal"/>
    <property type="match status" value="2"/>
</dbReference>
<keyword evidence="3" id="KW-0732">Signal</keyword>
<dbReference type="InterPro" id="IPR013517">
    <property type="entry name" value="FG-GAP"/>
</dbReference>
<accession>A0AAV3XHD1</accession>
<evidence type="ECO:0000256" key="1">
    <source>
        <dbReference type="ARBA" id="ARBA00004613"/>
    </source>
</evidence>
<dbReference type="EMBL" id="BLAY01000089">
    <property type="protein sequence ID" value="GET40365.1"/>
    <property type="molecule type" value="Genomic_DNA"/>
</dbReference>
<name>A0AAV3XHD1_9CYAN</name>
<dbReference type="RefSeq" id="WP_226586206.1">
    <property type="nucleotide sequence ID" value="NZ_BLAY01000089.1"/>
</dbReference>
<dbReference type="GO" id="GO:0005576">
    <property type="term" value="C:extracellular region"/>
    <property type="evidence" value="ECO:0007669"/>
    <property type="project" value="UniProtKB-SubCell"/>
</dbReference>
<evidence type="ECO:0000313" key="5">
    <source>
        <dbReference type="Proteomes" id="UP001050975"/>
    </source>
</evidence>
<gene>
    <name evidence="4" type="ORF">MiSe_51740</name>
</gene>
<dbReference type="PROSITE" id="PS00330">
    <property type="entry name" value="HEMOLYSIN_CALCIUM"/>
    <property type="match status" value="3"/>
</dbReference>
<dbReference type="InterPro" id="IPR050557">
    <property type="entry name" value="RTX_toxin/Mannuronan_C5-epim"/>
</dbReference>
<dbReference type="InterPro" id="IPR011049">
    <property type="entry name" value="Serralysin-like_metalloprot_C"/>
</dbReference>
<protein>
    <submittedName>
        <fullName evidence="4">Uncharacterized protein</fullName>
    </submittedName>
</protein>
<organism evidence="4 5">
    <name type="scientific">Microseira wollei NIES-4236</name>
    <dbReference type="NCBI Taxonomy" id="2530354"/>
    <lineage>
        <taxon>Bacteria</taxon>
        <taxon>Bacillati</taxon>
        <taxon>Cyanobacteriota</taxon>
        <taxon>Cyanophyceae</taxon>
        <taxon>Oscillatoriophycideae</taxon>
        <taxon>Aerosakkonematales</taxon>
        <taxon>Aerosakkonemataceae</taxon>
        <taxon>Microseira</taxon>
    </lineage>
</organism>
<dbReference type="InterPro" id="IPR001343">
    <property type="entry name" value="Hemolysn_Ca-bd"/>
</dbReference>
<dbReference type="GO" id="GO:0005509">
    <property type="term" value="F:calcium ion binding"/>
    <property type="evidence" value="ECO:0007669"/>
    <property type="project" value="InterPro"/>
</dbReference>
<dbReference type="PRINTS" id="PR00313">
    <property type="entry name" value="CABNDNGRPT"/>
</dbReference>
<dbReference type="InterPro" id="IPR018511">
    <property type="entry name" value="Hemolysin-typ_Ca-bd_CS"/>
</dbReference>
<dbReference type="Pfam" id="PF00353">
    <property type="entry name" value="HemolysinCabind"/>
    <property type="match status" value="2"/>
</dbReference>
<keyword evidence="2" id="KW-0964">Secreted</keyword>
<keyword evidence="5" id="KW-1185">Reference proteome</keyword>
<sequence>MPNLSLLGDRPFAPITVGLDNNFTKNDGGWITQNDYPRQLADVNGDGRDDIVGFGFDAVYVSLANANGTFAPITVGLDNNFTKNDGGWITQNDYPRLLADVNGDGRDDIVGFGFDAVYVSLANANGTFAPITVGLDNNFTKNDGGWITQNDYPRQLADVNGDGLADIVGFGLDNVYVSLANGNGTFAPITVGLDNNFTKNDGGWITQNDYPRQLADVNGDGLADIVGFGLDAVYVSLAKGDGTFNPIAVGLDNNFTKNDGGWIAQNDYPRQLADVNGDGLADIVGFGFDNVFVSFANGDGTFANATVGVANNFAKNGGGWITQDDYPRQLGDVNGDGRADIVGFGFDNVFVSLGTTNKNDSIVGGSGNETLDGLSGNDTLRGGAGDDKLYGRSGNDSLDGGIGNDYLDGGTGNDTLDGGDGNDTIAGGAGNDRLIDGGGDDRFLFNTPLATAGVDTVDDLTVGFDKIVLAKWVFSELETAAGGTLLASDFANVTGSEATSAFEIVYNRTTGGLFYNSNGALPGFGTGGGQFATLVGSPDTVSNTDFLVVA</sequence>
<dbReference type="SUPFAM" id="SSF69318">
    <property type="entry name" value="Integrin alpha N-terminal domain"/>
    <property type="match status" value="1"/>
</dbReference>
<comment type="caution">
    <text evidence="4">The sequence shown here is derived from an EMBL/GenBank/DDBJ whole genome shotgun (WGS) entry which is preliminary data.</text>
</comment>